<keyword evidence="2" id="KW-1185">Reference proteome</keyword>
<name>A0ACB6Z159_THEGA</name>
<protein>
    <submittedName>
        <fullName evidence="1">Uncharacterized protein</fullName>
    </submittedName>
</protein>
<comment type="caution">
    <text evidence="1">The sequence shown here is derived from an EMBL/GenBank/DDBJ whole genome shotgun (WGS) entry which is preliminary data.</text>
</comment>
<gene>
    <name evidence="1" type="ORF">BDM02DRAFT_3273117</name>
</gene>
<reference evidence="1" key="2">
    <citation type="journal article" date="2020" name="Nat. Commun.">
        <title>Large-scale genome sequencing of mycorrhizal fungi provides insights into the early evolution of symbiotic traits.</title>
        <authorList>
            <person name="Miyauchi S."/>
            <person name="Kiss E."/>
            <person name="Kuo A."/>
            <person name="Drula E."/>
            <person name="Kohler A."/>
            <person name="Sanchez-Garcia M."/>
            <person name="Morin E."/>
            <person name="Andreopoulos B."/>
            <person name="Barry K.W."/>
            <person name="Bonito G."/>
            <person name="Buee M."/>
            <person name="Carver A."/>
            <person name="Chen C."/>
            <person name="Cichocki N."/>
            <person name="Clum A."/>
            <person name="Culley D."/>
            <person name="Crous P.W."/>
            <person name="Fauchery L."/>
            <person name="Girlanda M."/>
            <person name="Hayes R.D."/>
            <person name="Keri Z."/>
            <person name="LaButti K."/>
            <person name="Lipzen A."/>
            <person name="Lombard V."/>
            <person name="Magnuson J."/>
            <person name="Maillard F."/>
            <person name="Murat C."/>
            <person name="Nolan M."/>
            <person name="Ohm R.A."/>
            <person name="Pangilinan J."/>
            <person name="Pereira M.F."/>
            <person name="Perotto S."/>
            <person name="Peter M."/>
            <person name="Pfister S."/>
            <person name="Riley R."/>
            <person name="Sitrit Y."/>
            <person name="Stielow J.B."/>
            <person name="Szollosi G."/>
            <person name="Zifcakova L."/>
            <person name="Stursova M."/>
            <person name="Spatafora J.W."/>
            <person name="Tedersoo L."/>
            <person name="Vaario L.M."/>
            <person name="Yamada A."/>
            <person name="Yan M."/>
            <person name="Wang P."/>
            <person name="Xu J."/>
            <person name="Bruns T."/>
            <person name="Baldrian P."/>
            <person name="Vilgalys R."/>
            <person name="Dunand C."/>
            <person name="Henrissat B."/>
            <person name="Grigoriev I.V."/>
            <person name="Hibbett D."/>
            <person name="Nagy L.G."/>
            <person name="Martin F.M."/>
        </authorList>
    </citation>
    <scope>NUCLEOTIDE SEQUENCE</scope>
    <source>
        <strain evidence="1">P2</strain>
    </source>
</reference>
<dbReference type="Proteomes" id="UP000886501">
    <property type="component" value="Unassembled WGS sequence"/>
</dbReference>
<reference evidence="1" key="1">
    <citation type="submission" date="2019-10" db="EMBL/GenBank/DDBJ databases">
        <authorList>
            <consortium name="DOE Joint Genome Institute"/>
            <person name="Kuo A."/>
            <person name="Miyauchi S."/>
            <person name="Kiss E."/>
            <person name="Drula E."/>
            <person name="Kohler A."/>
            <person name="Sanchez-Garcia M."/>
            <person name="Andreopoulos B."/>
            <person name="Barry K.W."/>
            <person name="Bonito G."/>
            <person name="Buee M."/>
            <person name="Carver A."/>
            <person name="Chen C."/>
            <person name="Cichocki N."/>
            <person name="Clum A."/>
            <person name="Culley D."/>
            <person name="Crous P.W."/>
            <person name="Fauchery L."/>
            <person name="Girlanda M."/>
            <person name="Hayes R."/>
            <person name="Keri Z."/>
            <person name="Labutti K."/>
            <person name="Lipzen A."/>
            <person name="Lombard V."/>
            <person name="Magnuson J."/>
            <person name="Maillard F."/>
            <person name="Morin E."/>
            <person name="Murat C."/>
            <person name="Nolan M."/>
            <person name="Ohm R."/>
            <person name="Pangilinan J."/>
            <person name="Pereira M."/>
            <person name="Perotto S."/>
            <person name="Peter M."/>
            <person name="Riley R."/>
            <person name="Sitrit Y."/>
            <person name="Stielow B."/>
            <person name="Szollosi G."/>
            <person name="Zifcakova L."/>
            <person name="Stursova M."/>
            <person name="Spatafora J.W."/>
            <person name="Tedersoo L."/>
            <person name="Vaario L.-M."/>
            <person name="Yamada A."/>
            <person name="Yan M."/>
            <person name="Wang P."/>
            <person name="Xu J."/>
            <person name="Bruns T."/>
            <person name="Baldrian P."/>
            <person name="Vilgalys R."/>
            <person name="Henrissat B."/>
            <person name="Grigoriev I.V."/>
            <person name="Hibbett D."/>
            <person name="Nagy L.G."/>
            <person name="Martin F.M."/>
        </authorList>
    </citation>
    <scope>NUCLEOTIDE SEQUENCE</scope>
    <source>
        <strain evidence="1">P2</strain>
    </source>
</reference>
<sequence>MILTPLTLTYFDPLTPCSATPKVNMPTPILGTIPTPTPTPPTPTPGAQVAEPLNNPTSSSHDSQDKSPPVSAAGSTPESPTTVAVNVSSHPPAPTPDATAVPGASPTKPGEDDANVRAKKLPKRKRFRPSQAKNARGVSEREWACANPYGTKAQFEEYFKNLSDERCQEPEQQAEGQRLTKKQKRT</sequence>
<proteinExistence type="predicted"/>
<evidence type="ECO:0000313" key="1">
    <source>
        <dbReference type="EMBL" id="KAF9643303.1"/>
    </source>
</evidence>
<organism evidence="1 2">
    <name type="scientific">Thelephora ganbajun</name>
    <name type="common">Ganba fungus</name>
    <dbReference type="NCBI Taxonomy" id="370292"/>
    <lineage>
        <taxon>Eukaryota</taxon>
        <taxon>Fungi</taxon>
        <taxon>Dikarya</taxon>
        <taxon>Basidiomycota</taxon>
        <taxon>Agaricomycotina</taxon>
        <taxon>Agaricomycetes</taxon>
        <taxon>Thelephorales</taxon>
        <taxon>Thelephoraceae</taxon>
        <taxon>Thelephora</taxon>
    </lineage>
</organism>
<evidence type="ECO:0000313" key="2">
    <source>
        <dbReference type="Proteomes" id="UP000886501"/>
    </source>
</evidence>
<dbReference type="EMBL" id="MU118249">
    <property type="protein sequence ID" value="KAF9643303.1"/>
    <property type="molecule type" value="Genomic_DNA"/>
</dbReference>
<accession>A0ACB6Z159</accession>